<dbReference type="KEGG" id="anf:AQPE_0934"/>
<keyword evidence="2" id="KW-1185">Reference proteome</keyword>
<protein>
    <submittedName>
        <fullName evidence="1">Uncharacterized protein</fullName>
    </submittedName>
</protein>
<proteinExistence type="predicted"/>
<name>A0A5K7S5L2_9BACT</name>
<organism evidence="1 2">
    <name type="scientific">Aquipluma nitroreducens</name>
    <dbReference type="NCBI Taxonomy" id="2010828"/>
    <lineage>
        <taxon>Bacteria</taxon>
        <taxon>Pseudomonadati</taxon>
        <taxon>Bacteroidota</taxon>
        <taxon>Bacteroidia</taxon>
        <taxon>Marinilabiliales</taxon>
        <taxon>Prolixibacteraceae</taxon>
        <taxon>Aquipluma</taxon>
    </lineage>
</organism>
<dbReference type="EMBL" id="AP018694">
    <property type="protein sequence ID" value="BBE16787.1"/>
    <property type="molecule type" value="Genomic_DNA"/>
</dbReference>
<evidence type="ECO:0000313" key="2">
    <source>
        <dbReference type="Proteomes" id="UP001193389"/>
    </source>
</evidence>
<dbReference type="AlphaFoldDB" id="A0A5K7S5L2"/>
<evidence type="ECO:0000313" key="1">
    <source>
        <dbReference type="EMBL" id="BBE16787.1"/>
    </source>
</evidence>
<dbReference type="Proteomes" id="UP001193389">
    <property type="component" value="Chromosome"/>
</dbReference>
<accession>A0A5K7S5L2</accession>
<sequence>MRSNGWLNSGTFHITNRKKVIGHPKNNFLMTNDFFFF</sequence>
<reference evidence="1" key="1">
    <citation type="journal article" date="2020" name="Int. J. Syst. Evol. Microbiol.">
        <title>Aquipluma nitroreducens gen. nov. sp. nov., a novel facultatively anaerobic bacterium isolated from a freshwater lake.</title>
        <authorList>
            <person name="Watanabe M."/>
            <person name="Kojima H."/>
            <person name="Fukui M."/>
        </authorList>
    </citation>
    <scope>NUCLEOTIDE SEQUENCE</scope>
    <source>
        <strain evidence="1">MeG22</strain>
    </source>
</reference>
<gene>
    <name evidence="1" type="ORF">AQPE_0934</name>
</gene>